<evidence type="ECO:0000313" key="13">
    <source>
        <dbReference type="Proteomes" id="UP000076858"/>
    </source>
</evidence>
<dbReference type="GO" id="GO:0045944">
    <property type="term" value="P:positive regulation of transcription by RNA polymerase II"/>
    <property type="evidence" value="ECO:0007669"/>
    <property type="project" value="UniProtKB-ARBA"/>
</dbReference>
<evidence type="ECO:0000256" key="6">
    <source>
        <dbReference type="ARBA" id="ARBA00023163"/>
    </source>
</evidence>
<dbReference type="PANTHER" id="PTHR12881:SF10">
    <property type="entry name" value="MEDIATOR OF RNA POLYMERASE II TRANSCRIPTION SUBUNIT 1"/>
    <property type="match status" value="1"/>
</dbReference>
<feature type="compositionally biased region" description="Polar residues" evidence="10">
    <location>
        <begin position="536"/>
        <end position="548"/>
    </location>
</feature>
<evidence type="ECO:0000256" key="1">
    <source>
        <dbReference type="ARBA" id="ARBA00004123"/>
    </source>
</evidence>
<evidence type="ECO:0000256" key="7">
    <source>
        <dbReference type="ARBA" id="ARBA00023242"/>
    </source>
</evidence>
<feature type="compositionally biased region" description="Basic and acidic residues" evidence="10">
    <location>
        <begin position="1201"/>
        <end position="1219"/>
    </location>
</feature>
<keyword evidence="7 9" id="KW-0539">Nucleus</keyword>
<dbReference type="STRING" id="35525.A0A162P7S2"/>
<dbReference type="Proteomes" id="UP000076858">
    <property type="component" value="Unassembled WGS sequence"/>
</dbReference>
<comment type="function">
    <text evidence="9">Component of the Mediator complex, a coactivator involved in the regulated transcription of nearly all RNA polymerase II-dependent genes. Mediator functions as a bridge to convey information from gene-specific regulatory proteins to the basal RNA polymerase II transcription machinery. Mediator is recruited to promoters by direct interactions with regulatory proteins and serves as a scaffold for the assembly of a functional preinitiation complex with RNA polymerase II and the general transcription factors.</text>
</comment>
<keyword evidence="5 9" id="KW-0010">Activator</keyword>
<feature type="compositionally biased region" description="Gly residues" evidence="10">
    <location>
        <begin position="549"/>
        <end position="558"/>
    </location>
</feature>
<feature type="region of interest" description="Disordered" evidence="10">
    <location>
        <begin position="613"/>
        <end position="635"/>
    </location>
</feature>
<feature type="domain" description="Mediator complex subunit Med1" evidence="11">
    <location>
        <begin position="53"/>
        <end position="415"/>
    </location>
</feature>
<name>A0A162P7S2_9CRUS</name>
<feature type="compositionally biased region" description="Basic and acidic residues" evidence="10">
    <location>
        <begin position="1016"/>
        <end position="1027"/>
    </location>
</feature>
<dbReference type="InterPro" id="IPR051999">
    <property type="entry name" value="Mediator_complex_subunit_1"/>
</dbReference>
<evidence type="ECO:0000259" key="11">
    <source>
        <dbReference type="Pfam" id="PF10744"/>
    </source>
</evidence>
<feature type="compositionally biased region" description="Basic and acidic residues" evidence="10">
    <location>
        <begin position="945"/>
        <end position="988"/>
    </location>
</feature>
<dbReference type="PANTHER" id="PTHR12881">
    <property type="entry name" value="MEDIATOR OF RNA POLYMERASE II TRANSCRIPTION SUBUNIT 1"/>
    <property type="match status" value="1"/>
</dbReference>
<feature type="compositionally biased region" description="Polar residues" evidence="10">
    <location>
        <begin position="1239"/>
        <end position="1251"/>
    </location>
</feature>
<sequence>MNENNKKMQLELLMEKLRHKTSHLNLTDSAKTFRMTILEKRYNNDTVEKLQYQKCLDLLQTNMKVTSLQSMLERLESISRQAGLKFTADGSGRAFFISSDMFYLEVIVEQGGSVCEIHIQHEGKSEPQTCNEIAVCLNSGNFSKFTNHLQGLCAIYQVSADKKLKAKAFAALSALELDLGSMSKLQVYRQDIAMLVHKSPLGIVMPRVGGLPLTLTYFLSPYDLVNVQSPTLTMTLEKILEKNAGLSCTIGIDSANNFQLPISPLFSVTRNSEGESVPAFSPLNAVNSASLPATFVLRMRDPLVLCFSFAQQIKSITGMEVGNWDQPEHLFRSLIKTISKGLIECSGIEDGISRALHVTLPDQQHSYFITESEDAALKCCSVSSIPFSHPSHVPQILAILRRQGLLNALLSSCIRPKSQSDSDAALTFEINSIALDHMSVTFEHPLLEQMCSVEIDLGMDPTCIRCSLFGAEDERTSSDEYATRVLQRCLSIPVTMRAILRQMQSPSSRWSNGPGDPQGSFERRFQTHTNGDSDSHTGPNGQYGNPSFTGGGGGGGFDSGHSPRTHNIGNNDVMMHQSMSNPHASTPKETENESFNGEMEQPGEVVSLAEDGTSANRSKAQFLPASESRTSTSTLGNADLTKYSVNSHSSDSILGITLNNSSTQFNPVRRLNNDVSLKSEPVDMEVSVLEPTTENNQIITEDADSLSSNDAVASLLNVSKSRESPSPKSKSAYPSVSITPVNSLHTSSHTAAYPNINLERRPGIEIIPFSKDSSSSSIPSSLTITPVGGKPPKEKSKYKDFRLKESLALDSETKERDRDKERERKERKRRREGEKSPSSGSGGKPTKMMSLSATLMGPPGALLKLDSSPKLSHKNNSSGSNSGSTPPANTNQSPLTSPSKSSSKSSTPSSSPKHPSSGGKPSMSALSMSALKCSTSPSSKSKKSKDRDRERSDKDRDRDKDRERDRDKDRERDRERDKDRSRDREKKSRTPTPTSNHHSRGPPLLKTKSLDFALAVEDKSEETKEDNSFDSILALATANSEMLPSQLDLQSSIHAVTQELLSFSPPTLSDSENGKVSGSTGGLPGDGSMSCPSSGNPNKSPLRSRKSSLSAVIDKLRLQHNPESDVFQNSGPKYGADPASRMEQSEGRSSFMDELMEGSDSSASPKTNDVEDNMHFNRIHSGSNSPNDPFSQEDSGINETTDAHEGECNGDSLPDKEFVKPFPPPSARGTYGIRPHGYLSNSEADLNPNSPSVSVHIVNVPSPLALQQTRSPLANQLALVTATSGPSPASSTPQSSPCIIDDDLMDEALVGLGK</sequence>
<dbReference type="Pfam" id="PF10744">
    <property type="entry name" value="Med1"/>
    <property type="match status" value="1"/>
</dbReference>
<feature type="compositionally biased region" description="Low complexity" evidence="10">
    <location>
        <begin position="836"/>
        <end position="847"/>
    </location>
</feature>
<proteinExistence type="inferred from homology"/>
<reference evidence="12 13" key="1">
    <citation type="submission" date="2016-03" db="EMBL/GenBank/DDBJ databases">
        <title>EvidentialGene: Evidence-directed Construction of Genes on Genomes.</title>
        <authorList>
            <person name="Gilbert D.G."/>
            <person name="Choi J.-H."/>
            <person name="Mockaitis K."/>
            <person name="Colbourne J."/>
            <person name="Pfrender M."/>
        </authorList>
    </citation>
    <scope>NUCLEOTIDE SEQUENCE [LARGE SCALE GENOMIC DNA]</scope>
    <source>
        <strain evidence="12 13">Xinb3</strain>
        <tissue evidence="12">Complete organism</tissue>
    </source>
</reference>
<evidence type="ECO:0000256" key="10">
    <source>
        <dbReference type="SAM" id="MobiDB-lite"/>
    </source>
</evidence>
<feature type="compositionally biased region" description="Polar residues" evidence="10">
    <location>
        <begin position="1180"/>
        <end position="1200"/>
    </location>
</feature>
<feature type="compositionally biased region" description="Low complexity" evidence="10">
    <location>
        <begin position="770"/>
        <end position="781"/>
    </location>
</feature>
<dbReference type="GO" id="GO:0003712">
    <property type="term" value="F:transcription coregulator activity"/>
    <property type="evidence" value="ECO:0007669"/>
    <property type="project" value="InterPro"/>
</dbReference>
<keyword evidence="13" id="KW-1185">Reference proteome</keyword>
<dbReference type="OrthoDB" id="2281547at2759"/>
<feature type="compositionally biased region" description="Low complexity" evidence="10">
    <location>
        <begin position="893"/>
        <end position="924"/>
    </location>
</feature>
<evidence type="ECO:0000256" key="8">
    <source>
        <dbReference type="ARBA" id="ARBA00031254"/>
    </source>
</evidence>
<dbReference type="EMBL" id="LRGB01000512">
    <property type="protein sequence ID" value="KZS18601.1"/>
    <property type="molecule type" value="Genomic_DNA"/>
</dbReference>
<organism evidence="12 13">
    <name type="scientific">Daphnia magna</name>
    <dbReference type="NCBI Taxonomy" id="35525"/>
    <lineage>
        <taxon>Eukaryota</taxon>
        <taxon>Metazoa</taxon>
        <taxon>Ecdysozoa</taxon>
        <taxon>Arthropoda</taxon>
        <taxon>Crustacea</taxon>
        <taxon>Branchiopoda</taxon>
        <taxon>Diplostraca</taxon>
        <taxon>Cladocera</taxon>
        <taxon>Anomopoda</taxon>
        <taxon>Daphniidae</taxon>
        <taxon>Daphnia</taxon>
    </lineage>
</organism>
<feature type="region of interest" description="Disordered" evidence="10">
    <location>
        <begin position="1064"/>
        <end position="1251"/>
    </location>
</feature>
<keyword evidence="4 9" id="KW-0805">Transcription regulation</keyword>
<evidence type="ECO:0000256" key="3">
    <source>
        <dbReference type="ARBA" id="ARBA00020612"/>
    </source>
</evidence>
<feature type="compositionally biased region" description="Basic and acidic residues" evidence="10">
    <location>
        <begin position="791"/>
        <end position="824"/>
    </location>
</feature>
<feature type="compositionally biased region" description="Polar residues" evidence="10">
    <location>
        <begin position="1064"/>
        <end position="1078"/>
    </location>
</feature>
<protein>
    <recommendedName>
        <fullName evidence="3 9">Mediator of RNA polymerase II transcription subunit 1</fullName>
    </recommendedName>
    <alternativeName>
        <fullName evidence="8 9">Mediator complex subunit 1</fullName>
    </alternativeName>
</protein>
<comment type="similarity">
    <text evidence="2 9">Belongs to the Mediator complex subunit 1 family.</text>
</comment>
<accession>A0A162P7S2</accession>
<dbReference type="InterPro" id="IPR019680">
    <property type="entry name" value="Mediator_Med1"/>
</dbReference>
<evidence type="ECO:0000256" key="9">
    <source>
        <dbReference type="RuleBase" id="RU364059"/>
    </source>
</evidence>
<dbReference type="GO" id="GO:0016592">
    <property type="term" value="C:mediator complex"/>
    <property type="evidence" value="ECO:0007669"/>
    <property type="project" value="InterPro"/>
</dbReference>
<evidence type="ECO:0000313" key="12">
    <source>
        <dbReference type="EMBL" id="KZS18601.1"/>
    </source>
</evidence>
<keyword evidence="6 9" id="KW-0804">Transcription</keyword>
<feature type="region of interest" description="Disordered" evidence="10">
    <location>
        <begin position="503"/>
        <end position="601"/>
    </location>
</feature>
<evidence type="ECO:0000256" key="5">
    <source>
        <dbReference type="ARBA" id="ARBA00023159"/>
    </source>
</evidence>
<feature type="compositionally biased region" description="Basic and acidic residues" evidence="10">
    <location>
        <begin position="521"/>
        <end position="535"/>
    </location>
</feature>
<feature type="region of interest" description="Disordered" evidence="10">
    <location>
        <begin position="768"/>
        <end position="1029"/>
    </location>
</feature>
<evidence type="ECO:0000256" key="4">
    <source>
        <dbReference type="ARBA" id="ARBA00023015"/>
    </source>
</evidence>
<comment type="caution">
    <text evidence="12">The sequence shown here is derived from an EMBL/GenBank/DDBJ whole genome shotgun (WGS) entry which is preliminary data.</text>
</comment>
<feature type="compositionally biased region" description="Basic and acidic residues" evidence="10">
    <location>
        <begin position="1114"/>
        <end position="1123"/>
    </location>
</feature>
<comment type="subcellular location">
    <subcellularLocation>
        <location evidence="1 9">Nucleus</location>
    </subcellularLocation>
</comment>
<gene>
    <name evidence="12" type="ORF">APZ42_015142</name>
</gene>
<feature type="compositionally biased region" description="Low complexity" evidence="10">
    <location>
        <begin position="875"/>
        <end position="884"/>
    </location>
</feature>
<evidence type="ECO:0000256" key="2">
    <source>
        <dbReference type="ARBA" id="ARBA00006210"/>
    </source>
</evidence>